<feature type="region of interest" description="Disordered" evidence="1">
    <location>
        <begin position="401"/>
        <end position="430"/>
    </location>
</feature>
<evidence type="ECO:0000256" key="1">
    <source>
        <dbReference type="SAM" id="MobiDB-lite"/>
    </source>
</evidence>
<dbReference type="AlphaFoldDB" id="A0A2B4RR21"/>
<proteinExistence type="predicted"/>
<evidence type="ECO:0000313" key="3">
    <source>
        <dbReference type="Proteomes" id="UP000225706"/>
    </source>
</evidence>
<dbReference type="OrthoDB" id="5978146at2759"/>
<organism evidence="2 3">
    <name type="scientific">Stylophora pistillata</name>
    <name type="common">Smooth cauliflower coral</name>
    <dbReference type="NCBI Taxonomy" id="50429"/>
    <lineage>
        <taxon>Eukaryota</taxon>
        <taxon>Metazoa</taxon>
        <taxon>Cnidaria</taxon>
        <taxon>Anthozoa</taxon>
        <taxon>Hexacorallia</taxon>
        <taxon>Scleractinia</taxon>
        <taxon>Astrocoeniina</taxon>
        <taxon>Pocilloporidae</taxon>
        <taxon>Stylophora</taxon>
    </lineage>
</organism>
<feature type="compositionally biased region" description="Low complexity" evidence="1">
    <location>
        <begin position="143"/>
        <end position="164"/>
    </location>
</feature>
<gene>
    <name evidence="2" type="ORF">AWC38_SpisGene15522</name>
</gene>
<dbReference type="EMBL" id="LSMT01000333">
    <property type="protein sequence ID" value="PFX20051.1"/>
    <property type="molecule type" value="Genomic_DNA"/>
</dbReference>
<protein>
    <submittedName>
        <fullName evidence="2">Uncharacterized protein</fullName>
    </submittedName>
</protein>
<name>A0A2B4RR21_STYPI</name>
<sequence length="580" mass="62937">MSKLGNRLITTMLKNEKLAEKELEKKMKAIKDLERKSMVKICETSLDMRYDMRRKRNTQDMEEQIANDSLNASFGQERVLRSPSMSRRGSYVAVSPKEDDADETASVLSLSSKRSSTGEAPQIFINNERKETDCDYDPESRRSSVGSQSSDVPPSDASAPADESPAIDDAEAQKMLKAFSQSTLGSHRRRTAPEITDLSPKLLIQMAKSSAEVKRRGSIMDVAEGEMLEPTSPASTKRRGSATAELIRSKAETAEAPVSGQSPSQQRRDSASIGNSSSQSPLLRGRGSPTVTKSKNVISLELNEAHLRGKISEQAPLSPRLKQPLSLLLGRRASGVAASLRPTLGRSSDSGSEQMLPELNSDGSPARMRRSLSPVRPPFSINRPSTARSLSSLSADIVPGDVQLGASSPPSEYDIARRRGSRPGSARSCYSMPPGGLLLLPIDRTSLAGRRGSDSSQIDLNTLSPSSPLRKAMVDPQATLNPAPVSPSVYRRHSGTVEALQDRVDDFLKTLAAKIEAVNFRVLSALQAKFSFGRDAFYLGNLTKHSRVKGYLSSQAHEESPANGVKGRRSRCRSASNQRS</sequence>
<reference evidence="3" key="1">
    <citation type="journal article" date="2017" name="bioRxiv">
        <title>Comparative analysis of the genomes of Stylophora pistillata and Acropora digitifera provides evidence for extensive differences between species of corals.</title>
        <authorList>
            <person name="Voolstra C.R."/>
            <person name="Li Y."/>
            <person name="Liew Y.J."/>
            <person name="Baumgarten S."/>
            <person name="Zoccola D."/>
            <person name="Flot J.-F."/>
            <person name="Tambutte S."/>
            <person name="Allemand D."/>
            <person name="Aranda M."/>
        </authorList>
    </citation>
    <scope>NUCLEOTIDE SEQUENCE [LARGE SCALE GENOMIC DNA]</scope>
</reference>
<feature type="region of interest" description="Disordered" evidence="1">
    <location>
        <begin position="208"/>
        <end position="291"/>
    </location>
</feature>
<feature type="compositionally biased region" description="Basic and acidic residues" evidence="1">
    <location>
        <begin position="127"/>
        <end position="142"/>
    </location>
</feature>
<comment type="caution">
    <text evidence="2">The sequence shown here is derived from an EMBL/GenBank/DDBJ whole genome shotgun (WGS) entry which is preliminary data.</text>
</comment>
<feature type="compositionally biased region" description="Low complexity" evidence="1">
    <location>
        <begin position="106"/>
        <end position="115"/>
    </location>
</feature>
<accession>A0A2B4RR21</accession>
<feature type="region of interest" description="Disordered" evidence="1">
    <location>
        <begin position="339"/>
        <end position="388"/>
    </location>
</feature>
<dbReference type="Proteomes" id="UP000225706">
    <property type="component" value="Unassembled WGS sequence"/>
</dbReference>
<evidence type="ECO:0000313" key="2">
    <source>
        <dbReference type="EMBL" id="PFX20051.1"/>
    </source>
</evidence>
<keyword evidence="3" id="KW-1185">Reference proteome</keyword>
<feature type="region of interest" description="Disordered" evidence="1">
    <location>
        <begin position="553"/>
        <end position="580"/>
    </location>
</feature>
<feature type="compositionally biased region" description="Polar residues" evidence="1">
    <location>
        <begin position="272"/>
        <end position="281"/>
    </location>
</feature>
<feature type="region of interest" description="Disordered" evidence="1">
    <location>
        <begin position="65"/>
        <end position="193"/>
    </location>
</feature>